<feature type="transmembrane region" description="Helical" evidence="6">
    <location>
        <begin position="1105"/>
        <end position="1129"/>
    </location>
</feature>
<dbReference type="Pfam" id="PF00078">
    <property type="entry name" value="RVT_1"/>
    <property type="match status" value="1"/>
</dbReference>
<gene>
    <name evidence="10" type="ORF">HUG17_8007</name>
</gene>
<evidence type="ECO:0000256" key="4">
    <source>
        <dbReference type="ARBA" id="ARBA00022989"/>
    </source>
</evidence>
<evidence type="ECO:0000256" key="1">
    <source>
        <dbReference type="ARBA" id="ARBA00004127"/>
    </source>
</evidence>
<dbReference type="InterPro" id="IPR036691">
    <property type="entry name" value="Endo/exonu/phosph_ase_sf"/>
</dbReference>
<dbReference type="InterPro" id="IPR050911">
    <property type="entry name" value="DRAM/TMEM150_Autophagy_Mod"/>
</dbReference>
<feature type="transmembrane region" description="Helical" evidence="6">
    <location>
        <begin position="710"/>
        <end position="733"/>
    </location>
</feature>
<dbReference type="InterPro" id="IPR005135">
    <property type="entry name" value="Endo/exonuclease/phosphatase"/>
</dbReference>
<sequence>MQNIPDILALQEPYVFKNRVPFPLSSRMFHSNMLDNVIYCSIIILNKSLIVKKLDNFTNSFATAILIQTKLSSLVFVNIYLHSNIFCDIHQNYFTSILSTYSNLPIIFCGDFNARNPYWNDSTTNRNGYKFKEVITSHNLIVLNDKSKTCRNASIIDLTITNSKAYSYITNWNVTRLTEISDHETINFNISSPNDEFGRHYIKSTWKFVENNMQNFLSKIYIEAAYLSLPVRKSSSFPKKFSWWTPNLEAQKRHFHYIKNLYYRRDPRVSEDEYKIIRNNYTRSIRLAKRESFRSFLEDAESNTHYGNTFKLIKSLLNKVNNQIPMIDQVSTSSKPVVMNQMLNALFPDDVTSNDNMVARNIRNHHFNFNNLISTTFSFDDLILCINNLNSKKAPGLDHITNNMIKSSAELLAPSILLIFNKCLQVNYFPNSWKTATSSIEFCKNFERLLNKKLYSHFENFIHPEQHGFVKNKSTITALESIINTSLSRKSSYKTAIIAIDIASAFDKAWWPAILYELDKHDVPSDLIKLMSSYLTNRHRNKLNFTPHILNTTNKIQRISNILFALIGNTWGISHKKRVNLYKGMIRPAIMYGYQIWGDKLIVKTKNKLNSIQHHILLKSIYAYQTIQMDGENPQQATLIEILNLISDPLKLSLIKKLYHIIKRYLWIAPFMVGCLIPSFCLLIYVIKLFNDNLHPIIPLISDLGAKPPVAGYIAQIFDSIAILNFITVWARYKQVKFYIEKYFNNVGIGISQRLKRNNRYFAIFGCGYSLGVMILGNFRNTEQPFEHGIGFVANICNKLYSFKRIESQPVTIRFCFWLIIIILFMSGVFITISVLKLDSISLWLDNNQRMNWQPHQPGYIWFTMGTFLECISINDHSTPTNCNKTMKVYEIWLEKYIWLCPLIICILIPLIGIIPFGYKLFVDNEYPPLQLISDMGSIPAVAAHVSQCLDLIAFFNFITIWIRCEHIEYYRKHYFNNVDDQNLAKKLYRKNRYFYISGLLYSLGLIIVGNFRNTEKPMIHSFGVILSLMIMAMTYFQVQIVEILYSMKKIETKPITLTYCYFIVSISWWICFFSLGISTLQQDTVLKWFDNDLRFNWTSNRPGYYAYSVASVLEFFCMNSSTLLYFSIARRIRLFQK</sequence>
<dbReference type="GO" id="GO:0003824">
    <property type="term" value="F:catalytic activity"/>
    <property type="evidence" value="ECO:0007669"/>
    <property type="project" value="InterPro"/>
</dbReference>
<evidence type="ECO:0008006" key="11">
    <source>
        <dbReference type="Google" id="ProtNLM"/>
    </source>
</evidence>
<feature type="transmembrane region" description="Helical" evidence="6">
    <location>
        <begin position="665"/>
        <end position="690"/>
    </location>
</feature>
<evidence type="ECO:0000259" key="7">
    <source>
        <dbReference type="Pfam" id="PF00078"/>
    </source>
</evidence>
<dbReference type="PANTHER" id="PTHR21324:SF2">
    <property type="entry name" value="EG:22E5.9 PROTEIN"/>
    <property type="match status" value="1"/>
</dbReference>
<comment type="subcellular location">
    <subcellularLocation>
        <location evidence="1">Endomembrane system</location>
        <topology evidence="1">Multi-pass membrane protein</topology>
    </subcellularLocation>
</comment>
<dbReference type="SUPFAM" id="SSF56219">
    <property type="entry name" value="DNase I-like"/>
    <property type="match status" value="1"/>
</dbReference>
<reference evidence="10" key="1">
    <citation type="submission" date="2020-06" db="EMBL/GenBank/DDBJ databases">
        <authorList>
            <person name="Ji K."/>
            <person name="Li J."/>
        </authorList>
    </citation>
    <scope>NUCLEOTIDE SEQUENCE</scope>
    <source>
        <strain evidence="10">JKM2019</strain>
        <tissue evidence="10">Whole body</tissue>
    </source>
</reference>
<keyword evidence="3 6" id="KW-0812">Transmembrane</keyword>
<organism evidence="10">
    <name type="scientific">Dermatophagoides farinae</name>
    <name type="common">American house dust mite</name>
    <dbReference type="NCBI Taxonomy" id="6954"/>
    <lineage>
        <taxon>Eukaryota</taxon>
        <taxon>Metazoa</taxon>
        <taxon>Ecdysozoa</taxon>
        <taxon>Arthropoda</taxon>
        <taxon>Chelicerata</taxon>
        <taxon>Arachnida</taxon>
        <taxon>Acari</taxon>
        <taxon>Acariformes</taxon>
        <taxon>Sarcoptiformes</taxon>
        <taxon>Astigmata</taxon>
        <taxon>Psoroptidia</taxon>
        <taxon>Analgoidea</taxon>
        <taxon>Pyroglyphidae</taxon>
        <taxon>Dermatophagoidinae</taxon>
        <taxon>Dermatophagoides</taxon>
    </lineage>
</organism>
<dbReference type="InterPro" id="IPR000477">
    <property type="entry name" value="RT_dom"/>
</dbReference>
<feature type="transmembrane region" description="Helical" evidence="6">
    <location>
        <begin position="939"/>
        <end position="963"/>
    </location>
</feature>
<comment type="caution">
    <text evidence="10">The sequence shown here is derived from an EMBL/GenBank/DDBJ whole genome shotgun (WGS) entry which is preliminary data.</text>
</comment>
<evidence type="ECO:0000256" key="3">
    <source>
        <dbReference type="ARBA" id="ARBA00022692"/>
    </source>
</evidence>
<evidence type="ECO:0000259" key="8">
    <source>
        <dbReference type="Pfam" id="PF10277"/>
    </source>
</evidence>
<dbReference type="Pfam" id="PF10277">
    <property type="entry name" value="Frag1"/>
    <property type="match status" value="2"/>
</dbReference>
<feature type="domain" description="CWH43-like N-terminal" evidence="8">
    <location>
        <begin position="672"/>
        <end position="794"/>
    </location>
</feature>
<feature type="domain" description="Reverse transcriptase" evidence="7">
    <location>
        <begin position="442"/>
        <end position="538"/>
    </location>
</feature>
<keyword evidence="5 6" id="KW-0472">Membrane</keyword>
<dbReference type="EMBL" id="SDOV01000005">
    <property type="protein sequence ID" value="KAH7640540.1"/>
    <property type="molecule type" value="Genomic_DNA"/>
</dbReference>
<dbReference type="InterPro" id="IPR043502">
    <property type="entry name" value="DNA/RNA_pol_sf"/>
</dbReference>
<accession>A0A9D4SGT7</accession>
<dbReference type="PANTHER" id="PTHR21324">
    <property type="entry name" value="FASTING-INDUCIBLE INTEGRAL MEMBRANE PROTEIN TM6P1-RELATED"/>
    <property type="match status" value="1"/>
</dbReference>
<feature type="transmembrane region" description="Helical" evidence="6">
    <location>
        <begin position="1019"/>
        <end position="1039"/>
    </location>
</feature>
<evidence type="ECO:0000313" key="10">
    <source>
        <dbReference type="EMBL" id="KAH7640540.1"/>
    </source>
</evidence>
<dbReference type="GO" id="GO:0071897">
    <property type="term" value="P:DNA biosynthetic process"/>
    <property type="evidence" value="ECO:0007669"/>
    <property type="project" value="UniProtKB-ARBA"/>
</dbReference>
<dbReference type="Proteomes" id="UP000828236">
    <property type="component" value="Unassembled WGS sequence"/>
</dbReference>
<evidence type="ECO:0000256" key="2">
    <source>
        <dbReference type="ARBA" id="ARBA00006565"/>
    </source>
</evidence>
<dbReference type="Pfam" id="PF14529">
    <property type="entry name" value="Exo_endo_phos_2"/>
    <property type="match status" value="1"/>
</dbReference>
<feature type="domain" description="CWH43-like N-terminal" evidence="8">
    <location>
        <begin position="898"/>
        <end position="1129"/>
    </location>
</feature>
<dbReference type="GO" id="GO:0012505">
    <property type="term" value="C:endomembrane system"/>
    <property type="evidence" value="ECO:0007669"/>
    <property type="project" value="UniProtKB-SubCell"/>
</dbReference>
<feature type="domain" description="Endonuclease/exonuclease/phosphatase" evidence="9">
    <location>
        <begin position="75"/>
        <end position="186"/>
    </location>
</feature>
<protein>
    <recommendedName>
        <fullName evidence="11">Reverse transcriptase domain-containing protein</fullName>
    </recommendedName>
</protein>
<dbReference type="SUPFAM" id="SSF56672">
    <property type="entry name" value="DNA/RNA polymerases"/>
    <property type="match status" value="1"/>
</dbReference>
<feature type="transmembrane region" description="Helical" evidence="6">
    <location>
        <begin position="815"/>
        <end position="838"/>
    </location>
</feature>
<evidence type="ECO:0000256" key="5">
    <source>
        <dbReference type="ARBA" id="ARBA00023136"/>
    </source>
</evidence>
<feature type="transmembrane region" description="Helical" evidence="6">
    <location>
        <begin position="897"/>
        <end position="919"/>
    </location>
</feature>
<dbReference type="InterPro" id="IPR019402">
    <property type="entry name" value="CWH43_N"/>
</dbReference>
<feature type="transmembrane region" description="Helical" evidence="6">
    <location>
        <begin position="1060"/>
        <end position="1081"/>
    </location>
</feature>
<feature type="transmembrane region" description="Helical" evidence="6">
    <location>
        <begin position="994"/>
        <end position="1013"/>
    </location>
</feature>
<reference evidence="10" key="2">
    <citation type="journal article" date="2021" name="World Allergy Organ. J.">
        <title>Chromosome-level assembly of Dermatophagoides farinae genome and transcriptome reveals two novel allergens Der f 37 and Der f 39.</title>
        <authorList>
            <person name="Chen J."/>
            <person name="Cai Z."/>
            <person name="Fan D."/>
            <person name="Hu J."/>
            <person name="Hou Y."/>
            <person name="He Y."/>
            <person name="Zhang Z."/>
            <person name="Zhao Z."/>
            <person name="Gao P."/>
            <person name="Hu W."/>
            <person name="Sun J."/>
            <person name="Li J."/>
            <person name="Ji K."/>
        </authorList>
    </citation>
    <scope>NUCLEOTIDE SEQUENCE</scope>
    <source>
        <strain evidence="10">JKM2019</strain>
    </source>
</reference>
<evidence type="ECO:0000259" key="9">
    <source>
        <dbReference type="Pfam" id="PF14529"/>
    </source>
</evidence>
<keyword evidence="4 6" id="KW-1133">Transmembrane helix</keyword>
<dbReference type="Gene3D" id="3.60.10.10">
    <property type="entry name" value="Endonuclease/exonuclease/phosphatase"/>
    <property type="match status" value="1"/>
</dbReference>
<evidence type="ECO:0000256" key="6">
    <source>
        <dbReference type="SAM" id="Phobius"/>
    </source>
</evidence>
<comment type="similarity">
    <text evidence="2">Belongs to the DRAM/TMEM150 family.</text>
</comment>
<proteinExistence type="inferred from homology"/>
<dbReference type="AlphaFoldDB" id="A0A9D4SGT7"/>
<feature type="transmembrane region" description="Helical" evidence="6">
    <location>
        <begin position="761"/>
        <end position="779"/>
    </location>
</feature>
<name>A0A9D4SGT7_DERFA</name>